<protein>
    <submittedName>
        <fullName evidence="7">Fungal-specific transcription factor domain-containing protein</fullName>
    </submittedName>
</protein>
<dbReference type="InterPro" id="IPR001138">
    <property type="entry name" value="Zn2Cys6_DnaBD"/>
</dbReference>
<evidence type="ECO:0000256" key="3">
    <source>
        <dbReference type="ARBA" id="ARBA00023125"/>
    </source>
</evidence>
<keyword evidence="4" id="KW-0804">Transcription</keyword>
<sequence>MRVENSIVARAPRSSGRNVTHSRRGCLTCKKRKLRCPENKPICSRCWDDNKTCRYEVQLQWEDESRQRGVKHGRATRTLAPLSTQSWVEAPMKGKVEHFINTTVHDLEDEVAISLFPFRHSYTILRRASSPSIIIEPALFPTLRASQDGQFFDFYLQRVCENMTLVDYQYNAFRQIILPLSLNDDLVMETVLALGALALSATGQENIYTVALRHKHRSIRLLRQKISNIETAVNDYNLIAILMLCVFDISDNCQTSWSTHLSAAIDLMRLQTDKSKIPAISPAVSEFVSRYFLVRDALGRSACGKRAKIKELPSSQSDEIDPSIGCSYELIHIISSITDASREITISNTSLMESSDWLKKTNNIDHQLRSLAQRLPPSFSQNPTTASPSEALSPSDILLRTSAFIHTAARLYFIATLRPQECSTAQTQHLLTSAIECIRPLSPTYLRSAHLWPLFVAAVHATEDEDRVFFLDQFSVLGRHEFSIVAAGSIARVRDIVETVWKRRDLAEPSSHVDETRIRSDWARYVQPMSDQLSLG</sequence>
<keyword evidence="5" id="KW-0539">Nucleus</keyword>
<evidence type="ECO:0000256" key="2">
    <source>
        <dbReference type="ARBA" id="ARBA00023015"/>
    </source>
</evidence>
<dbReference type="CDD" id="cd00067">
    <property type="entry name" value="GAL4"/>
    <property type="match status" value="1"/>
</dbReference>
<evidence type="ECO:0000256" key="4">
    <source>
        <dbReference type="ARBA" id="ARBA00023163"/>
    </source>
</evidence>
<dbReference type="GO" id="GO:0045944">
    <property type="term" value="P:positive regulation of transcription by RNA polymerase II"/>
    <property type="evidence" value="ECO:0007669"/>
    <property type="project" value="TreeGrafter"/>
</dbReference>
<dbReference type="GO" id="GO:0000976">
    <property type="term" value="F:transcription cis-regulatory region binding"/>
    <property type="evidence" value="ECO:0007669"/>
    <property type="project" value="TreeGrafter"/>
</dbReference>
<evidence type="ECO:0000256" key="5">
    <source>
        <dbReference type="ARBA" id="ARBA00023242"/>
    </source>
</evidence>
<comment type="subcellular location">
    <subcellularLocation>
        <location evidence="1">Nucleus</location>
    </subcellularLocation>
</comment>
<dbReference type="AlphaFoldDB" id="A0A443HP99"/>
<dbReference type="Proteomes" id="UP000283841">
    <property type="component" value="Unassembled WGS sequence"/>
</dbReference>
<dbReference type="GeneID" id="39600390"/>
<gene>
    <name evidence="7" type="ORF">C8Q69DRAFT_474195</name>
</gene>
<feature type="domain" description="Zn(2)-C6 fungal-type" evidence="6">
    <location>
        <begin position="25"/>
        <end position="55"/>
    </location>
</feature>
<dbReference type="GO" id="GO:0008270">
    <property type="term" value="F:zinc ion binding"/>
    <property type="evidence" value="ECO:0007669"/>
    <property type="project" value="InterPro"/>
</dbReference>
<keyword evidence="3" id="KW-0238">DNA-binding</keyword>
<dbReference type="Pfam" id="PF11951">
    <property type="entry name" value="Fungal_trans_2"/>
    <property type="match status" value="1"/>
</dbReference>
<dbReference type="VEuPathDB" id="FungiDB:C8Q69DRAFT_474195"/>
<name>A0A443HP99_BYSSP</name>
<evidence type="ECO:0000313" key="8">
    <source>
        <dbReference type="Proteomes" id="UP000283841"/>
    </source>
</evidence>
<dbReference type="PROSITE" id="PS50048">
    <property type="entry name" value="ZN2_CY6_FUNGAL_2"/>
    <property type="match status" value="1"/>
</dbReference>
<evidence type="ECO:0000256" key="1">
    <source>
        <dbReference type="ARBA" id="ARBA00004123"/>
    </source>
</evidence>
<keyword evidence="2" id="KW-0805">Transcription regulation</keyword>
<dbReference type="InterPro" id="IPR036864">
    <property type="entry name" value="Zn2-C6_fun-type_DNA-bd_sf"/>
</dbReference>
<dbReference type="GO" id="GO:0000981">
    <property type="term" value="F:DNA-binding transcription factor activity, RNA polymerase II-specific"/>
    <property type="evidence" value="ECO:0007669"/>
    <property type="project" value="InterPro"/>
</dbReference>
<dbReference type="PANTHER" id="PTHR37534:SF49">
    <property type="entry name" value="LYSINE BIOSYNTHESIS REGULATORY PROTEIN LYS14"/>
    <property type="match status" value="1"/>
</dbReference>
<dbReference type="RefSeq" id="XP_028483256.1">
    <property type="nucleotide sequence ID" value="XM_028631113.1"/>
</dbReference>
<evidence type="ECO:0000313" key="7">
    <source>
        <dbReference type="EMBL" id="RWQ93611.1"/>
    </source>
</evidence>
<dbReference type="PROSITE" id="PS00463">
    <property type="entry name" value="ZN2_CY6_FUNGAL_1"/>
    <property type="match status" value="1"/>
</dbReference>
<accession>A0A443HP99</accession>
<dbReference type="STRING" id="264951.A0A443HP99"/>
<dbReference type="Gene3D" id="4.10.240.10">
    <property type="entry name" value="Zn(2)-C6 fungal-type DNA-binding domain"/>
    <property type="match status" value="1"/>
</dbReference>
<evidence type="ECO:0000259" key="6">
    <source>
        <dbReference type="PROSITE" id="PS50048"/>
    </source>
</evidence>
<dbReference type="PANTHER" id="PTHR37534">
    <property type="entry name" value="TRANSCRIPTIONAL ACTIVATOR PROTEIN UGA3"/>
    <property type="match status" value="1"/>
</dbReference>
<dbReference type="Pfam" id="PF00172">
    <property type="entry name" value="Zn_clus"/>
    <property type="match status" value="1"/>
</dbReference>
<dbReference type="InterPro" id="IPR021858">
    <property type="entry name" value="Fun_TF"/>
</dbReference>
<organism evidence="7 8">
    <name type="scientific">Byssochlamys spectabilis</name>
    <name type="common">Paecilomyces variotii</name>
    <dbReference type="NCBI Taxonomy" id="264951"/>
    <lineage>
        <taxon>Eukaryota</taxon>
        <taxon>Fungi</taxon>
        <taxon>Dikarya</taxon>
        <taxon>Ascomycota</taxon>
        <taxon>Pezizomycotina</taxon>
        <taxon>Eurotiomycetes</taxon>
        <taxon>Eurotiomycetidae</taxon>
        <taxon>Eurotiales</taxon>
        <taxon>Thermoascaceae</taxon>
        <taxon>Paecilomyces</taxon>
    </lineage>
</organism>
<dbReference type="SUPFAM" id="SSF57701">
    <property type="entry name" value="Zn2/Cys6 DNA-binding domain"/>
    <property type="match status" value="1"/>
</dbReference>
<dbReference type="GO" id="GO:0005634">
    <property type="term" value="C:nucleus"/>
    <property type="evidence" value="ECO:0007669"/>
    <property type="project" value="UniProtKB-SubCell"/>
</dbReference>
<dbReference type="EMBL" id="RCNU01000009">
    <property type="protein sequence ID" value="RWQ93611.1"/>
    <property type="molecule type" value="Genomic_DNA"/>
</dbReference>
<proteinExistence type="predicted"/>
<dbReference type="SMART" id="SM00066">
    <property type="entry name" value="GAL4"/>
    <property type="match status" value="1"/>
</dbReference>
<keyword evidence="8" id="KW-1185">Reference proteome</keyword>
<comment type="caution">
    <text evidence="7">The sequence shown here is derived from an EMBL/GenBank/DDBJ whole genome shotgun (WGS) entry which is preliminary data.</text>
</comment>
<reference evidence="7 8" key="1">
    <citation type="journal article" date="2018" name="Front. Microbiol.">
        <title>Genomic and genetic insights into a cosmopolitan fungus, Paecilomyces variotii (Eurotiales).</title>
        <authorList>
            <person name="Urquhart A.S."/>
            <person name="Mondo S.J."/>
            <person name="Makela M.R."/>
            <person name="Hane J.K."/>
            <person name="Wiebenga A."/>
            <person name="He G."/>
            <person name="Mihaltcheva S."/>
            <person name="Pangilinan J."/>
            <person name="Lipzen A."/>
            <person name="Barry K."/>
            <person name="de Vries R.P."/>
            <person name="Grigoriev I.V."/>
            <person name="Idnurm A."/>
        </authorList>
    </citation>
    <scope>NUCLEOTIDE SEQUENCE [LARGE SCALE GENOMIC DNA]</scope>
    <source>
        <strain evidence="7 8">CBS 101075</strain>
    </source>
</reference>